<reference evidence="9 10" key="1">
    <citation type="submission" date="2016-09" db="EMBL/GenBank/DDBJ databases">
        <authorList>
            <person name="Capua I."/>
            <person name="De Benedictis P."/>
            <person name="Joannis T."/>
            <person name="Lombin L.H."/>
            <person name="Cattoli G."/>
        </authorList>
    </citation>
    <scope>NUCLEOTIDE SEQUENCE [LARGE SCALE GENOMIC DNA]</scope>
    <source>
        <strain evidence="9 10">NRS-1</strain>
    </source>
</reference>
<feature type="transmembrane region" description="Helical" evidence="8">
    <location>
        <begin position="167"/>
        <end position="187"/>
    </location>
</feature>
<keyword evidence="7 8" id="KW-0472">Membrane</keyword>
<evidence type="ECO:0000256" key="8">
    <source>
        <dbReference type="RuleBase" id="RU363041"/>
    </source>
</evidence>
<keyword evidence="5 8" id="KW-0812">Transmembrane</keyword>
<dbReference type="OrthoDB" id="554695at2"/>
<comment type="similarity">
    <text evidence="2 8">Belongs to the 4-toluene sulfonate uptake permease (TSUP) (TC 2.A.102) family.</text>
</comment>
<comment type="subcellular location">
    <subcellularLocation>
        <location evidence="1 8">Cell membrane</location>
        <topology evidence="1 8">Multi-pass membrane protein</topology>
    </subcellularLocation>
</comment>
<keyword evidence="4 8" id="KW-1003">Cell membrane</keyword>
<gene>
    <name evidence="9" type="ORF">BHF72_1379</name>
</gene>
<dbReference type="RefSeq" id="WP_069797042.1">
    <property type="nucleotide sequence ID" value="NZ_CP034157.1"/>
</dbReference>
<accession>A0A1E5UH49</accession>
<protein>
    <recommendedName>
        <fullName evidence="8">Probable membrane transporter protein</fullName>
    </recommendedName>
</protein>
<dbReference type="Proteomes" id="UP000095601">
    <property type="component" value="Unassembled WGS sequence"/>
</dbReference>
<dbReference type="PATRIC" id="fig|237258.4.peg.1333"/>
<evidence type="ECO:0000313" key="9">
    <source>
        <dbReference type="EMBL" id="OEL12191.1"/>
    </source>
</evidence>
<feature type="transmembrane region" description="Helical" evidence="8">
    <location>
        <begin position="238"/>
        <end position="255"/>
    </location>
</feature>
<dbReference type="GO" id="GO:0005886">
    <property type="term" value="C:plasma membrane"/>
    <property type="evidence" value="ECO:0007669"/>
    <property type="project" value="UniProtKB-SubCell"/>
</dbReference>
<feature type="transmembrane region" description="Helical" evidence="8">
    <location>
        <begin position="81"/>
        <end position="101"/>
    </location>
</feature>
<keyword evidence="3" id="KW-0813">Transport</keyword>
<keyword evidence="10" id="KW-1185">Reference proteome</keyword>
<evidence type="ECO:0000256" key="2">
    <source>
        <dbReference type="ARBA" id="ARBA00009142"/>
    </source>
</evidence>
<feature type="transmembrane region" description="Helical" evidence="8">
    <location>
        <begin position="107"/>
        <end position="124"/>
    </location>
</feature>
<feature type="transmembrane region" description="Helical" evidence="8">
    <location>
        <begin position="12"/>
        <end position="35"/>
    </location>
</feature>
<evidence type="ECO:0000256" key="5">
    <source>
        <dbReference type="ARBA" id="ARBA00022692"/>
    </source>
</evidence>
<dbReference type="Pfam" id="PF01925">
    <property type="entry name" value="TauE"/>
    <property type="match status" value="1"/>
</dbReference>
<dbReference type="InterPro" id="IPR002781">
    <property type="entry name" value="TM_pro_TauE-like"/>
</dbReference>
<dbReference type="STRING" id="237258.SAMN04489756_10931"/>
<evidence type="ECO:0000256" key="1">
    <source>
        <dbReference type="ARBA" id="ARBA00004651"/>
    </source>
</evidence>
<evidence type="ECO:0000313" key="10">
    <source>
        <dbReference type="Proteomes" id="UP000095601"/>
    </source>
</evidence>
<dbReference type="PANTHER" id="PTHR30269:SF0">
    <property type="entry name" value="MEMBRANE TRANSPORTER PROTEIN YFCA-RELATED"/>
    <property type="match status" value="1"/>
</dbReference>
<proteinExistence type="inferred from homology"/>
<evidence type="ECO:0000256" key="3">
    <source>
        <dbReference type="ARBA" id="ARBA00022448"/>
    </source>
</evidence>
<sequence length="261" mass="28627">MDFFSDYSFYTLFFLAAFAFIAGFLDAIVGGGGLIQLPALLIQFPQLALPTLFGTNKIAALSGTSIAAVQYAKRIRFNWKVLLSISLFSFIFSFLGARTMSYLDSEALKPLILIILIAIAIYTFIKKDLGNVATKDLSTTKKMIFGAVIGAVIGFYDGFFGPGTGSFFVLAFVVILGFDFLSASAYAKVVNCITNISALLVFISHGNYLLELAILMAVFNVLGNFLGTKIAFKKGNGFIRIVFLIIVMLMILRYSKEVFWT</sequence>
<feature type="transmembrane region" description="Helical" evidence="8">
    <location>
        <begin position="208"/>
        <end position="226"/>
    </location>
</feature>
<evidence type="ECO:0000256" key="4">
    <source>
        <dbReference type="ARBA" id="ARBA00022475"/>
    </source>
</evidence>
<keyword evidence="6 8" id="KW-1133">Transmembrane helix</keyword>
<evidence type="ECO:0000256" key="7">
    <source>
        <dbReference type="ARBA" id="ARBA00023136"/>
    </source>
</evidence>
<dbReference type="PANTHER" id="PTHR30269">
    <property type="entry name" value="TRANSMEMBRANE PROTEIN YFCA"/>
    <property type="match status" value="1"/>
</dbReference>
<comment type="caution">
    <text evidence="9">The sequence shown here is derived from an EMBL/GenBank/DDBJ whole genome shotgun (WGS) entry which is preliminary data.</text>
</comment>
<feature type="transmembrane region" description="Helical" evidence="8">
    <location>
        <begin position="144"/>
        <end position="161"/>
    </location>
</feature>
<organism evidence="9 10">
    <name type="scientific">Cloacibacterium normanense</name>
    <dbReference type="NCBI Taxonomy" id="237258"/>
    <lineage>
        <taxon>Bacteria</taxon>
        <taxon>Pseudomonadati</taxon>
        <taxon>Bacteroidota</taxon>
        <taxon>Flavobacteriia</taxon>
        <taxon>Flavobacteriales</taxon>
        <taxon>Weeksellaceae</taxon>
    </lineage>
</organism>
<dbReference type="AlphaFoldDB" id="A0A1E5UH49"/>
<dbReference type="KEGG" id="cnr:EB819_07460"/>
<name>A0A1E5UH49_9FLAO</name>
<dbReference type="InterPro" id="IPR052017">
    <property type="entry name" value="TSUP"/>
</dbReference>
<dbReference type="EMBL" id="MKGI01000011">
    <property type="protein sequence ID" value="OEL12191.1"/>
    <property type="molecule type" value="Genomic_DNA"/>
</dbReference>
<evidence type="ECO:0000256" key="6">
    <source>
        <dbReference type="ARBA" id="ARBA00022989"/>
    </source>
</evidence>